<evidence type="ECO:0000313" key="3">
    <source>
        <dbReference type="Proteomes" id="UP001251524"/>
    </source>
</evidence>
<feature type="chain" id="PRO_5046864830" description="Lipocalin-like domain-containing protein" evidence="1">
    <location>
        <begin position="24"/>
        <end position="176"/>
    </location>
</feature>
<evidence type="ECO:0000313" key="2">
    <source>
        <dbReference type="EMBL" id="MDR7135408.1"/>
    </source>
</evidence>
<keyword evidence="3" id="KW-1185">Reference proteome</keyword>
<dbReference type="RefSeq" id="WP_310063067.1">
    <property type="nucleotide sequence ID" value="NZ_JAVDVY010000002.1"/>
</dbReference>
<sequence>MSTALVRITLLGALLSCAPGAPAFGPSDTGALPTPANIIVGTWNVQGAVAPCGVSATPSPILATVVFHAGGTLSETNTFPLTGAPSPWGLSKRGPGYGTWEYDRKTDRYTYWIRFFWFVNDLYHGYQQVGPIVVALAPDGMSYTGPIQAERWIYDPATQTHSKALEFCGTQTGERF</sequence>
<comment type="caution">
    <text evidence="2">The sequence shown here is derived from an EMBL/GenBank/DDBJ whole genome shotgun (WGS) entry which is preliminary data.</text>
</comment>
<dbReference type="EMBL" id="JAVDVY010000002">
    <property type="protein sequence ID" value="MDR7135408.1"/>
    <property type="molecule type" value="Genomic_DNA"/>
</dbReference>
<feature type="signal peptide" evidence="1">
    <location>
        <begin position="1"/>
        <end position="23"/>
    </location>
</feature>
<name>A0ABU1WCU7_9GAMM</name>
<dbReference type="Proteomes" id="UP001251524">
    <property type="component" value="Unassembled WGS sequence"/>
</dbReference>
<reference evidence="2 3" key="1">
    <citation type="submission" date="2023-07" db="EMBL/GenBank/DDBJ databases">
        <title>Sorghum-associated microbial communities from plants grown in Nebraska, USA.</title>
        <authorList>
            <person name="Schachtman D."/>
        </authorList>
    </citation>
    <scope>NUCLEOTIDE SEQUENCE [LARGE SCALE GENOMIC DNA]</scope>
    <source>
        <strain evidence="2 3">BE198</strain>
    </source>
</reference>
<proteinExistence type="predicted"/>
<keyword evidence="1" id="KW-0732">Signal</keyword>
<protein>
    <recommendedName>
        <fullName evidence="4">Lipocalin-like domain-containing protein</fullName>
    </recommendedName>
</protein>
<organism evidence="2 3">
    <name type="scientific">Lysobacter niastensis</name>
    <dbReference type="NCBI Taxonomy" id="380629"/>
    <lineage>
        <taxon>Bacteria</taxon>
        <taxon>Pseudomonadati</taxon>
        <taxon>Pseudomonadota</taxon>
        <taxon>Gammaproteobacteria</taxon>
        <taxon>Lysobacterales</taxon>
        <taxon>Lysobacteraceae</taxon>
        <taxon>Lysobacter</taxon>
    </lineage>
</organism>
<evidence type="ECO:0008006" key="4">
    <source>
        <dbReference type="Google" id="ProtNLM"/>
    </source>
</evidence>
<evidence type="ECO:0000256" key="1">
    <source>
        <dbReference type="SAM" id="SignalP"/>
    </source>
</evidence>
<accession>A0ABU1WCU7</accession>
<gene>
    <name evidence="2" type="ORF">J2X06_002617</name>
</gene>